<evidence type="ECO:0000313" key="6">
    <source>
        <dbReference type="Ensembl" id="ENSMICP00000007115.3"/>
    </source>
</evidence>
<dbReference type="GeneTree" id="ENSGT00940000156753"/>
<dbReference type="EMBL" id="ABDC03021830">
    <property type="status" value="NOT_ANNOTATED_CDS"/>
    <property type="molecule type" value="Genomic_DNA"/>
</dbReference>
<dbReference type="AlphaFoldDB" id="A0A8C5UVX7"/>
<evidence type="ECO:0000256" key="3">
    <source>
        <dbReference type="ARBA" id="ARBA00023157"/>
    </source>
</evidence>
<proteinExistence type="predicted"/>
<dbReference type="InterPro" id="IPR020901">
    <property type="entry name" value="Prtase_inh_Kunz-CS"/>
</dbReference>
<dbReference type="FunFam" id="4.10.410.10:FF:000015">
    <property type="entry name" value="WAP four-disulfide core domain 6A"/>
    <property type="match status" value="1"/>
</dbReference>
<dbReference type="InterPro" id="IPR036880">
    <property type="entry name" value="Kunitz_BPTI_sf"/>
</dbReference>
<feature type="chain" id="PRO_5034220167" description="BPTI/Kunitz inhibitor domain-containing protein" evidence="4">
    <location>
        <begin position="22"/>
        <end position="90"/>
    </location>
</feature>
<evidence type="ECO:0000256" key="2">
    <source>
        <dbReference type="ARBA" id="ARBA00022900"/>
    </source>
</evidence>
<accession>A0A8C5UVX7</accession>
<keyword evidence="3" id="KW-1015">Disulfide bond</keyword>
<dbReference type="PRINTS" id="PR00759">
    <property type="entry name" value="BASICPTASE"/>
</dbReference>
<keyword evidence="2" id="KW-0722">Serine protease inhibitor</keyword>
<organism evidence="6 7">
    <name type="scientific">Microcebus murinus</name>
    <name type="common">Gray mouse lemur</name>
    <name type="synonym">Lemur murinus</name>
    <dbReference type="NCBI Taxonomy" id="30608"/>
    <lineage>
        <taxon>Eukaryota</taxon>
        <taxon>Metazoa</taxon>
        <taxon>Chordata</taxon>
        <taxon>Craniata</taxon>
        <taxon>Vertebrata</taxon>
        <taxon>Euteleostomi</taxon>
        <taxon>Mammalia</taxon>
        <taxon>Eutheria</taxon>
        <taxon>Euarchontoglires</taxon>
        <taxon>Primates</taxon>
        <taxon>Strepsirrhini</taxon>
        <taxon>Lemuriformes</taxon>
        <taxon>Cheirogaleidae</taxon>
        <taxon>Microcebus</taxon>
    </lineage>
</organism>
<dbReference type="CDD" id="cd22611">
    <property type="entry name" value="Kunitz_eppin"/>
    <property type="match status" value="1"/>
</dbReference>
<evidence type="ECO:0000259" key="5">
    <source>
        <dbReference type="PROSITE" id="PS50279"/>
    </source>
</evidence>
<protein>
    <recommendedName>
        <fullName evidence="5">BPTI/Kunitz inhibitor domain-containing protein</fullName>
    </recommendedName>
</protein>
<dbReference type="PROSITE" id="PS50279">
    <property type="entry name" value="BPTI_KUNITZ_2"/>
    <property type="match status" value="1"/>
</dbReference>
<dbReference type="EMBL" id="ABDC03021831">
    <property type="status" value="NOT_ANNOTATED_CDS"/>
    <property type="molecule type" value="Genomic_DNA"/>
</dbReference>
<dbReference type="GO" id="GO:0004867">
    <property type="term" value="F:serine-type endopeptidase inhibitor activity"/>
    <property type="evidence" value="ECO:0007669"/>
    <property type="project" value="UniProtKB-KW"/>
</dbReference>
<feature type="signal peptide" evidence="4">
    <location>
        <begin position="1"/>
        <end position="21"/>
    </location>
</feature>
<dbReference type="PROSITE" id="PS00280">
    <property type="entry name" value="BPTI_KUNITZ_1"/>
    <property type="match status" value="1"/>
</dbReference>
<dbReference type="PANTHER" id="PTHR46751">
    <property type="entry name" value="EPPIN"/>
    <property type="match status" value="1"/>
</dbReference>
<reference evidence="6" key="1">
    <citation type="submission" date="2016-12" db="EMBL/GenBank/DDBJ databases">
        <title>Mouse lemur reference genome and diversity panel.</title>
        <authorList>
            <person name="Harris R."/>
            <person name="Larsen P."/>
            <person name="Liu Y."/>
            <person name="Hughes D.S."/>
            <person name="Murali S."/>
            <person name="Raveendran M."/>
            <person name="Korchina V."/>
            <person name="Wang M."/>
            <person name="Jhangiani S."/>
            <person name="Bandaranaike D."/>
            <person name="Bellair M."/>
            <person name="Blankenburg K."/>
            <person name="Chao H."/>
            <person name="Dahdouli M."/>
            <person name="Dinh H."/>
            <person name="Doddapaneni H."/>
            <person name="English A."/>
            <person name="Firestine M."/>
            <person name="Gnanaolivu R."/>
            <person name="Gross S."/>
            <person name="Hernandez B."/>
            <person name="Javaid M."/>
            <person name="Jayaseelan J."/>
            <person name="Jones J."/>
            <person name="Khan Z."/>
            <person name="Kovar C."/>
            <person name="Kurapati P."/>
            <person name="Le B."/>
            <person name="Lee S."/>
            <person name="Li M."/>
            <person name="Mathew T."/>
            <person name="Narasimhan A."/>
            <person name="Ngo D."/>
            <person name="Nguyen L."/>
            <person name="Okwuonu G."/>
            <person name="Ongeri F."/>
            <person name="Osuji N."/>
            <person name="Pu L.-L."/>
            <person name="Puazo M."/>
            <person name="Quiroz J."/>
            <person name="Raj R."/>
            <person name="Rajbhandari K."/>
            <person name="Reid J.G."/>
            <person name="Santibanez J."/>
            <person name="Sexton D."/>
            <person name="Skinner E."/>
            <person name="Vee V."/>
            <person name="Weissenberger G."/>
            <person name="Wu Y."/>
            <person name="Xin Y."/>
            <person name="Han Y."/>
            <person name="Campbell C."/>
            <person name="Brown A."/>
            <person name="Sullivan B."/>
            <person name="Shelton J."/>
            <person name="Brown S."/>
            <person name="Dudchenko O."/>
            <person name="Machol I."/>
            <person name="Durand N."/>
            <person name="Shamim M."/>
            <person name="Lieberman A."/>
            <person name="Muzny D.M."/>
            <person name="Richards S."/>
            <person name="Yoder A."/>
            <person name="Worley K.C."/>
            <person name="Rogers J."/>
            <person name="Gibbs R.A."/>
        </authorList>
    </citation>
    <scope>NUCLEOTIDE SEQUENCE [LARGE SCALE GENOMIC DNA]</scope>
</reference>
<dbReference type="Ensembl" id="ENSMICT00000007817.3">
    <property type="protein sequence ID" value="ENSMICP00000007115.3"/>
    <property type="gene ID" value="ENSMICG00000007821.3"/>
</dbReference>
<reference evidence="6" key="3">
    <citation type="submission" date="2025-09" db="UniProtKB">
        <authorList>
            <consortium name="Ensembl"/>
        </authorList>
    </citation>
    <scope>IDENTIFICATION</scope>
</reference>
<dbReference type="SMART" id="SM00131">
    <property type="entry name" value="KU"/>
    <property type="match status" value="1"/>
</dbReference>
<dbReference type="InterPro" id="IPR051388">
    <property type="entry name" value="Serpin_venom_toxin"/>
</dbReference>
<evidence type="ECO:0000313" key="7">
    <source>
        <dbReference type="Proteomes" id="UP000694394"/>
    </source>
</evidence>
<keyword evidence="4" id="KW-0732">Signal</keyword>
<dbReference type="GO" id="GO:0005615">
    <property type="term" value="C:extracellular space"/>
    <property type="evidence" value="ECO:0007669"/>
    <property type="project" value="TreeGrafter"/>
</dbReference>
<dbReference type="InterPro" id="IPR002223">
    <property type="entry name" value="Kunitz_BPTI"/>
</dbReference>
<name>A0A8C5UVX7_MICMU</name>
<reference evidence="6" key="2">
    <citation type="submission" date="2025-08" db="UniProtKB">
        <authorList>
            <consortium name="Ensembl"/>
        </authorList>
    </citation>
    <scope>IDENTIFICATION</scope>
</reference>
<dbReference type="Proteomes" id="UP000694394">
    <property type="component" value="Chromosome 18"/>
</dbReference>
<keyword evidence="7" id="KW-1185">Reference proteome</keyword>
<sequence length="90" mass="10182">MEYSGLLSLLVLCILVTDVQGSGLTDWLFPNICSLHKDAGPCMALFFRWWYNQKSNTCSRFVYGGCMGNDNNFQSKSVCMSACHRRRLSS</sequence>
<feature type="domain" description="BPTI/Kunitz inhibitor" evidence="5">
    <location>
        <begin position="33"/>
        <end position="83"/>
    </location>
</feature>
<dbReference type="Pfam" id="PF00014">
    <property type="entry name" value="Kunitz_BPTI"/>
    <property type="match status" value="1"/>
</dbReference>
<evidence type="ECO:0000256" key="4">
    <source>
        <dbReference type="SAM" id="SignalP"/>
    </source>
</evidence>
<evidence type="ECO:0000256" key="1">
    <source>
        <dbReference type="ARBA" id="ARBA00022690"/>
    </source>
</evidence>
<keyword evidence="1" id="KW-0646">Protease inhibitor</keyword>
<dbReference type="Gene3D" id="4.10.410.10">
    <property type="entry name" value="Pancreatic trypsin inhibitor Kunitz domain"/>
    <property type="match status" value="1"/>
</dbReference>
<dbReference type="PANTHER" id="PTHR46751:SF1">
    <property type="entry name" value="WAP FOUR-DISULFIDE CORE DOMAIN PROTEIN 6A"/>
    <property type="match status" value="1"/>
</dbReference>
<dbReference type="SUPFAM" id="SSF57362">
    <property type="entry name" value="BPTI-like"/>
    <property type="match status" value="1"/>
</dbReference>